<protein>
    <submittedName>
        <fullName evidence="3">Histone deacetylase 6/10</fullName>
        <ecNumber evidence="3">3.5.1.98</ecNumber>
    </submittedName>
</protein>
<feature type="region of interest" description="Disordered" evidence="1">
    <location>
        <begin position="776"/>
        <end position="802"/>
    </location>
</feature>
<dbReference type="PRINTS" id="PR01270">
    <property type="entry name" value="HDASUPER"/>
</dbReference>
<evidence type="ECO:0000313" key="3">
    <source>
        <dbReference type="EMBL" id="KIY97058.1"/>
    </source>
</evidence>
<dbReference type="Proteomes" id="UP000054498">
    <property type="component" value="Unassembled WGS sequence"/>
</dbReference>
<feature type="compositionally biased region" description="Low complexity" evidence="1">
    <location>
        <begin position="652"/>
        <end position="664"/>
    </location>
</feature>
<dbReference type="EC" id="3.5.1.98" evidence="3"/>
<dbReference type="SUPFAM" id="SSF52768">
    <property type="entry name" value="Arginase/deacetylase"/>
    <property type="match status" value="1"/>
</dbReference>
<reference evidence="3 4" key="1">
    <citation type="journal article" date="2013" name="BMC Genomics">
        <title>Reconstruction of the lipid metabolism for the microalga Monoraphidium neglectum from its genome sequence reveals characteristics suitable for biofuel production.</title>
        <authorList>
            <person name="Bogen C."/>
            <person name="Al-Dilaimi A."/>
            <person name="Albersmeier A."/>
            <person name="Wichmann J."/>
            <person name="Grundmann M."/>
            <person name="Rupp O."/>
            <person name="Lauersen K.J."/>
            <person name="Blifernez-Klassen O."/>
            <person name="Kalinowski J."/>
            <person name="Goesmann A."/>
            <person name="Mussgnug J.H."/>
            <person name="Kruse O."/>
        </authorList>
    </citation>
    <scope>NUCLEOTIDE SEQUENCE [LARGE SCALE GENOMIC DNA]</scope>
    <source>
        <strain evidence="3 4">SAG 48.87</strain>
    </source>
</reference>
<dbReference type="EMBL" id="KK102727">
    <property type="protein sequence ID" value="KIY97058.1"/>
    <property type="molecule type" value="Genomic_DNA"/>
</dbReference>
<proteinExistence type="predicted"/>
<feature type="compositionally biased region" description="Low complexity" evidence="1">
    <location>
        <begin position="41"/>
        <end position="53"/>
    </location>
</feature>
<evidence type="ECO:0000313" key="4">
    <source>
        <dbReference type="Proteomes" id="UP000054498"/>
    </source>
</evidence>
<dbReference type="AlphaFoldDB" id="A0A0D2KMZ8"/>
<name>A0A0D2KMZ8_9CHLO</name>
<dbReference type="GO" id="GO:0000118">
    <property type="term" value="C:histone deacetylase complex"/>
    <property type="evidence" value="ECO:0007669"/>
    <property type="project" value="TreeGrafter"/>
</dbReference>
<dbReference type="OrthoDB" id="424012at2759"/>
<accession>A0A0D2KMZ8</accession>
<dbReference type="Gene3D" id="3.40.800.20">
    <property type="entry name" value="Histone deacetylase domain"/>
    <property type="match status" value="1"/>
</dbReference>
<dbReference type="Pfam" id="PF00850">
    <property type="entry name" value="Hist_deacetyl"/>
    <property type="match status" value="1"/>
</dbReference>
<feature type="compositionally biased region" description="Low complexity" evidence="1">
    <location>
        <begin position="791"/>
        <end position="802"/>
    </location>
</feature>
<evidence type="ECO:0000256" key="1">
    <source>
        <dbReference type="SAM" id="MobiDB-lite"/>
    </source>
</evidence>
<feature type="domain" description="Histone deacetylase" evidence="2">
    <location>
        <begin position="262"/>
        <end position="554"/>
    </location>
</feature>
<dbReference type="PANTHER" id="PTHR10625">
    <property type="entry name" value="HISTONE DEACETYLASE HDAC1-RELATED"/>
    <property type="match status" value="1"/>
</dbReference>
<keyword evidence="4" id="KW-1185">Reference proteome</keyword>
<keyword evidence="3" id="KW-0378">Hydrolase</keyword>
<feature type="region of interest" description="Disordered" evidence="1">
    <location>
        <begin position="41"/>
        <end position="100"/>
    </location>
</feature>
<dbReference type="GO" id="GO:0040029">
    <property type="term" value="P:epigenetic regulation of gene expression"/>
    <property type="evidence" value="ECO:0007669"/>
    <property type="project" value="TreeGrafter"/>
</dbReference>
<dbReference type="PANTHER" id="PTHR10625:SF25">
    <property type="entry name" value="HISTONE DEACETYLASE 18-RELATED"/>
    <property type="match status" value="1"/>
</dbReference>
<feature type="region of interest" description="Disordered" evidence="1">
    <location>
        <begin position="652"/>
        <end position="711"/>
    </location>
</feature>
<feature type="compositionally biased region" description="Acidic residues" evidence="1">
    <location>
        <begin position="136"/>
        <end position="149"/>
    </location>
</feature>
<organism evidence="3 4">
    <name type="scientific">Monoraphidium neglectum</name>
    <dbReference type="NCBI Taxonomy" id="145388"/>
    <lineage>
        <taxon>Eukaryota</taxon>
        <taxon>Viridiplantae</taxon>
        <taxon>Chlorophyta</taxon>
        <taxon>core chlorophytes</taxon>
        <taxon>Chlorophyceae</taxon>
        <taxon>CS clade</taxon>
        <taxon>Sphaeropleales</taxon>
        <taxon>Selenastraceae</taxon>
        <taxon>Monoraphidium</taxon>
    </lineage>
</organism>
<dbReference type="InterPro" id="IPR037138">
    <property type="entry name" value="His_deacetylse_dom_sf"/>
</dbReference>
<dbReference type="GeneID" id="25728113"/>
<gene>
    <name evidence="3" type="ORF">MNEG_10904</name>
</gene>
<dbReference type="InterPro" id="IPR000286">
    <property type="entry name" value="HDACs"/>
</dbReference>
<dbReference type="InterPro" id="IPR023801">
    <property type="entry name" value="His_deacetylse_dom"/>
</dbReference>
<feature type="region of interest" description="Disordered" evidence="1">
    <location>
        <begin position="136"/>
        <end position="156"/>
    </location>
</feature>
<dbReference type="STRING" id="145388.A0A0D2KMZ8"/>
<dbReference type="GO" id="GO:0005737">
    <property type="term" value="C:cytoplasm"/>
    <property type="evidence" value="ECO:0007669"/>
    <property type="project" value="TreeGrafter"/>
</dbReference>
<dbReference type="InterPro" id="IPR023696">
    <property type="entry name" value="Ureohydrolase_dom_sf"/>
</dbReference>
<feature type="compositionally biased region" description="Low complexity" evidence="1">
    <location>
        <begin position="86"/>
        <end position="98"/>
    </location>
</feature>
<feature type="compositionally biased region" description="Basic and acidic residues" evidence="1">
    <location>
        <begin position="683"/>
        <end position="699"/>
    </location>
</feature>
<dbReference type="KEGG" id="mng:MNEG_10904"/>
<evidence type="ECO:0000259" key="2">
    <source>
        <dbReference type="Pfam" id="PF00850"/>
    </source>
</evidence>
<dbReference type="GO" id="GO:0141221">
    <property type="term" value="F:histone deacetylase activity, hydrolytic mechanism"/>
    <property type="evidence" value="ECO:0007669"/>
    <property type="project" value="UniProtKB-EC"/>
</dbReference>
<dbReference type="RefSeq" id="XP_013896078.1">
    <property type="nucleotide sequence ID" value="XM_014040624.1"/>
</dbReference>
<sequence length="802" mass="82960">MAVDDAPLGHDDVSGAAALGKGVQVLHAGAAPSDSAELAWRSAGRYSSSSGGSTSAGGGSFGGRAASPSAGDDDADVGGGKPPASPSGAARGARAGSSHPQQSEASCGYCAGDVDDLAAAHVGGCSVQDDGCGGAWDDEEAGGEQEDHAEEGRNGYDGSCEAGEADECMEEPAAAVAPGGAFCLPPLRRWCVNCASGVVLPEHPGLGCSKCGHRPTDDDALFAASPSDGGAAAAPPPAGDPGLILCWDDAMLAHEEDDDCPHPERPDRLRAVTARLAASGLARRCRRVPARPASDEELLRVHTHEHVSRLRAAADWPPGALHAAHWLPADTYVNEHTFDAALLAAGTAAEVATAVARGEARAGAAIIRPPGHHAESNTAMGFCFFNNAAVAARAARAAGAERVLILDWDVHHGNGTQHIFEGCPDVLYMSLHRWDGGSFYPGTGAPSEAGWGAGRGFSVNIAWDGPGATDDDYALAMRGVLLPVARAFAPSLIVISAGFDAADGDPIGGCRLTPAAFARMTADLMAVAPTALLLEGGYNLSATAAATEACVRVLMGEAPPPDAGAGAGVTLAGWRGVQAALEVQRRYWPCLDGAAQGLVAPPHVTEMLRQEEEAERHRCQALLMLQQQRHAAQVAQQQQQQQQQAVAEAAAPAALASQQQQPCGGSSGPPPSATPQRQRTHDRRASRSREGTPAEERPWSSRFRRPSSSAADEARLHILRTGLTRKQQLLRHLHRRALRMALKRRSLGAQRRACAVAVGVVAAAASAAPSLVAPAARASIGLPPPSPPPQQQQQQQQQQQRK</sequence>